<organism evidence="10 11">
    <name type="scientific">Melittangium boletus DSM 14713</name>
    <dbReference type="NCBI Taxonomy" id="1294270"/>
    <lineage>
        <taxon>Bacteria</taxon>
        <taxon>Pseudomonadati</taxon>
        <taxon>Myxococcota</taxon>
        <taxon>Myxococcia</taxon>
        <taxon>Myxococcales</taxon>
        <taxon>Cystobacterineae</taxon>
        <taxon>Archangiaceae</taxon>
        <taxon>Melittangium</taxon>
    </lineage>
</organism>
<dbReference type="SUPFAM" id="SSF47384">
    <property type="entry name" value="Homodimeric domain of signal transducing histidine kinase"/>
    <property type="match status" value="1"/>
</dbReference>
<evidence type="ECO:0000259" key="9">
    <source>
        <dbReference type="PROSITE" id="PS50113"/>
    </source>
</evidence>
<keyword evidence="4" id="KW-0808">Transferase</keyword>
<dbReference type="Pfam" id="PF00512">
    <property type="entry name" value="HisKA"/>
    <property type="match status" value="1"/>
</dbReference>
<dbReference type="Pfam" id="PF08448">
    <property type="entry name" value="PAS_4"/>
    <property type="match status" value="2"/>
</dbReference>
<sequence>MSEARSSSQSEDGSVFGGGQEPLETEESPSDVLLDLLPDGLFVVDEDWRFTFLNAVAARLFGRQREELLGRVLWTEFPLLLDTPFGTAYLRARAEGVPLTVESLTAHNACWYEARAVPRGQGLVVLFRDVTARHWAEMAREKSAIRLALLQEVTAKLCAAASEAEVVDVIARSALAALEARSLSVGLPEPDGRTLRVLNRDNLAGGPGYRLERVRFDADAALARVFRSGLPEWQGSLACLPIRTKGHSLAVLSIAFLPPRTVEEPDRSFLLSIAHQAGLALERARLFDREQVARAEAERQRARLHALVMQTPMAVSVMSGPEHIIELDNPPHQALHGGRELVGLPVHQALPGLASLGLLDVLDRVYTQGEAFMEREFPIRMDLNTGAATEEHFHHFYYQPLRDAEGHVDGVAFFGYDVTDQVRARRELELAAKRQRLLSEASTLLGDSLDYTVTLERLTRLMVPRLSDWCSVHMLSEEGQVELIARLHRDPKYAAVVDELLRLQPAHLSDPQGLGRVLRTGEPELFEATTPTQLAPLSHSPEAARLMDALHVSSYLCVPLVARGRVLGALMLGHDASGRHFSREDLRMAEELARRAAFSVDNARLYREAQEAIRLRDEFLSIASHELKTPLTSLRLQLSYLERHLPSSAREQLGAKLDVAHRQARRLSQLITLLLDVGRIVTGRVSLERSAVDLTRMVREAMERLRDVFEQSGCPVTLNAPGPVVGHWDALRLEQVIVNLLTNAAKYGQGRPVTLTVREDDGMARLSVRDEGIGIAAEDLPRIFDRFERAVSVRHYGGLGLGLYISREIVESHGGRVSVESHPGQGSTFTVDLPREAPSV</sequence>
<dbReference type="OrthoDB" id="5482955at2"/>
<dbReference type="PROSITE" id="PS50112">
    <property type="entry name" value="PAS"/>
    <property type="match status" value="1"/>
</dbReference>
<evidence type="ECO:0000256" key="5">
    <source>
        <dbReference type="ARBA" id="ARBA00022777"/>
    </source>
</evidence>
<dbReference type="Pfam" id="PF02518">
    <property type="entry name" value="HATPase_c"/>
    <property type="match status" value="1"/>
</dbReference>
<dbReference type="AlphaFoldDB" id="A0A250IGX7"/>
<evidence type="ECO:0000256" key="6">
    <source>
        <dbReference type="SAM" id="MobiDB-lite"/>
    </source>
</evidence>
<dbReference type="FunFam" id="3.30.565.10:FF:000006">
    <property type="entry name" value="Sensor histidine kinase WalK"/>
    <property type="match status" value="1"/>
</dbReference>
<dbReference type="PRINTS" id="PR00344">
    <property type="entry name" value="BCTRLSENSOR"/>
</dbReference>
<evidence type="ECO:0000256" key="4">
    <source>
        <dbReference type="ARBA" id="ARBA00022679"/>
    </source>
</evidence>
<dbReference type="InterPro" id="IPR005467">
    <property type="entry name" value="His_kinase_dom"/>
</dbReference>
<keyword evidence="3" id="KW-0597">Phosphoprotein</keyword>
<evidence type="ECO:0000256" key="1">
    <source>
        <dbReference type="ARBA" id="ARBA00000085"/>
    </source>
</evidence>
<dbReference type="InterPro" id="IPR000700">
    <property type="entry name" value="PAS-assoc_C"/>
</dbReference>
<dbReference type="EMBL" id="CP022163">
    <property type="protein sequence ID" value="ATB31084.1"/>
    <property type="molecule type" value="Genomic_DNA"/>
</dbReference>
<feature type="domain" description="Histidine kinase" evidence="7">
    <location>
        <begin position="622"/>
        <end position="837"/>
    </location>
</feature>
<dbReference type="Gene3D" id="3.30.565.10">
    <property type="entry name" value="Histidine kinase-like ATPase, C-terminal domain"/>
    <property type="match status" value="1"/>
</dbReference>
<dbReference type="PROSITE" id="PS50109">
    <property type="entry name" value="HIS_KIN"/>
    <property type="match status" value="1"/>
</dbReference>
<reference evidence="10 11" key="1">
    <citation type="submission" date="2017-06" db="EMBL/GenBank/DDBJ databases">
        <authorList>
            <person name="Kim H.J."/>
            <person name="Triplett B.A."/>
        </authorList>
    </citation>
    <scope>NUCLEOTIDE SEQUENCE [LARGE SCALE GENOMIC DNA]</scope>
    <source>
        <strain evidence="10 11">DSM 14713</strain>
    </source>
</reference>
<dbReference type="RefSeq" id="WP_095979459.1">
    <property type="nucleotide sequence ID" value="NZ_CP022163.1"/>
</dbReference>
<dbReference type="InterPro" id="IPR003594">
    <property type="entry name" value="HATPase_dom"/>
</dbReference>
<dbReference type="GO" id="GO:0000155">
    <property type="term" value="F:phosphorelay sensor kinase activity"/>
    <property type="evidence" value="ECO:0007669"/>
    <property type="project" value="InterPro"/>
</dbReference>
<dbReference type="InterPro" id="IPR013656">
    <property type="entry name" value="PAS_4"/>
</dbReference>
<dbReference type="InterPro" id="IPR035965">
    <property type="entry name" value="PAS-like_dom_sf"/>
</dbReference>
<feature type="region of interest" description="Disordered" evidence="6">
    <location>
        <begin position="1"/>
        <end position="28"/>
    </location>
</feature>
<feature type="domain" description="PAS" evidence="8">
    <location>
        <begin position="26"/>
        <end position="77"/>
    </location>
</feature>
<dbReference type="InterPro" id="IPR004358">
    <property type="entry name" value="Sig_transdc_His_kin-like_C"/>
</dbReference>
<dbReference type="Proteomes" id="UP000217289">
    <property type="component" value="Chromosome"/>
</dbReference>
<feature type="region of interest" description="Disordered" evidence="6">
    <location>
        <begin position="817"/>
        <end position="840"/>
    </location>
</feature>
<name>A0A250IGX7_9BACT</name>
<evidence type="ECO:0000256" key="2">
    <source>
        <dbReference type="ARBA" id="ARBA00012438"/>
    </source>
</evidence>
<feature type="domain" description="PAC" evidence="9">
    <location>
        <begin position="375"/>
        <end position="430"/>
    </location>
</feature>
<dbReference type="Gene3D" id="3.30.450.20">
    <property type="entry name" value="PAS domain"/>
    <property type="match status" value="2"/>
</dbReference>
<dbReference type="PROSITE" id="PS50113">
    <property type="entry name" value="PAC"/>
    <property type="match status" value="1"/>
</dbReference>
<keyword evidence="5" id="KW-0418">Kinase</keyword>
<dbReference type="SUPFAM" id="SSF55785">
    <property type="entry name" value="PYP-like sensor domain (PAS domain)"/>
    <property type="match status" value="2"/>
</dbReference>
<dbReference type="PANTHER" id="PTHR43547">
    <property type="entry name" value="TWO-COMPONENT HISTIDINE KINASE"/>
    <property type="match status" value="1"/>
</dbReference>
<dbReference type="SUPFAM" id="SSF55781">
    <property type="entry name" value="GAF domain-like"/>
    <property type="match status" value="2"/>
</dbReference>
<dbReference type="KEGG" id="mbd:MEBOL_004546"/>
<dbReference type="CDD" id="cd00075">
    <property type="entry name" value="HATPase"/>
    <property type="match status" value="1"/>
</dbReference>
<accession>A0A250IGX7</accession>
<proteinExistence type="predicted"/>
<feature type="compositionally biased region" description="Polar residues" evidence="6">
    <location>
        <begin position="1"/>
        <end position="12"/>
    </location>
</feature>
<dbReference type="InterPro" id="IPR029016">
    <property type="entry name" value="GAF-like_dom_sf"/>
</dbReference>
<dbReference type="CDD" id="cd00130">
    <property type="entry name" value="PAS"/>
    <property type="match status" value="1"/>
</dbReference>
<dbReference type="SUPFAM" id="SSF55874">
    <property type="entry name" value="ATPase domain of HSP90 chaperone/DNA topoisomerase II/histidine kinase"/>
    <property type="match status" value="1"/>
</dbReference>
<dbReference type="Pfam" id="PF01590">
    <property type="entry name" value="GAF"/>
    <property type="match status" value="1"/>
</dbReference>
<dbReference type="InterPro" id="IPR036097">
    <property type="entry name" value="HisK_dim/P_sf"/>
</dbReference>
<dbReference type="SMART" id="SM00091">
    <property type="entry name" value="PAS"/>
    <property type="match status" value="1"/>
</dbReference>
<evidence type="ECO:0000313" key="10">
    <source>
        <dbReference type="EMBL" id="ATB31084.1"/>
    </source>
</evidence>
<evidence type="ECO:0000259" key="8">
    <source>
        <dbReference type="PROSITE" id="PS50112"/>
    </source>
</evidence>
<dbReference type="Gene3D" id="3.30.450.40">
    <property type="match status" value="2"/>
</dbReference>
<dbReference type="InterPro" id="IPR000014">
    <property type="entry name" value="PAS"/>
</dbReference>
<dbReference type="SMART" id="SM00388">
    <property type="entry name" value="HisKA"/>
    <property type="match status" value="1"/>
</dbReference>
<dbReference type="InterPro" id="IPR036890">
    <property type="entry name" value="HATPase_C_sf"/>
</dbReference>
<dbReference type="FunFam" id="3.30.450.40:FF:000035">
    <property type="entry name" value="PAS sensor protein"/>
    <property type="match status" value="1"/>
</dbReference>
<gene>
    <name evidence="10" type="ORF">MEBOL_004546</name>
</gene>
<dbReference type="SMART" id="SM00065">
    <property type="entry name" value="GAF"/>
    <property type="match status" value="2"/>
</dbReference>
<dbReference type="InterPro" id="IPR003018">
    <property type="entry name" value="GAF"/>
</dbReference>
<keyword evidence="11" id="KW-1185">Reference proteome</keyword>
<comment type="catalytic activity">
    <reaction evidence="1">
        <text>ATP + protein L-histidine = ADP + protein N-phospho-L-histidine.</text>
        <dbReference type="EC" id="2.7.13.3"/>
    </reaction>
</comment>
<dbReference type="EC" id="2.7.13.3" evidence="2"/>
<protein>
    <recommendedName>
        <fullName evidence="2">histidine kinase</fullName>
        <ecNumber evidence="2">2.7.13.3</ecNumber>
    </recommendedName>
</protein>
<evidence type="ECO:0000259" key="7">
    <source>
        <dbReference type="PROSITE" id="PS50109"/>
    </source>
</evidence>
<dbReference type="PANTHER" id="PTHR43547:SF2">
    <property type="entry name" value="HYBRID SIGNAL TRANSDUCTION HISTIDINE KINASE C"/>
    <property type="match status" value="1"/>
</dbReference>
<dbReference type="SMART" id="SM00387">
    <property type="entry name" value="HATPase_c"/>
    <property type="match status" value="1"/>
</dbReference>
<dbReference type="InterPro" id="IPR003661">
    <property type="entry name" value="HisK_dim/P_dom"/>
</dbReference>
<evidence type="ECO:0000256" key="3">
    <source>
        <dbReference type="ARBA" id="ARBA00022553"/>
    </source>
</evidence>
<evidence type="ECO:0000313" key="11">
    <source>
        <dbReference type="Proteomes" id="UP000217289"/>
    </source>
</evidence>
<dbReference type="CDD" id="cd00082">
    <property type="entry name" value="HisKA"/>
    <property type="match status" value="1"/>
</dbReference>
<dbReference type="Gene3D" id="1.10.287.130">
    <property type="match status" value="1"/>
</dbReference>